<accession>A0A9Q3PXE7</accession>
<dbReference type="AlphaFoldDB" id="A0A9Q3PXE7"/>
<comment type="caution">
    <text evidence="1">The sequence shown here is derived from an EMBL/GenBank/DDBJ whole genome shotgun (WGS) entry which is preliminary data.</text>
</comment>
<sequence>MLTCPHPPPDETPTLPPYLCPHHSLCFHTPASTSPCLTILTLLRALKLMECLPDMAYHLHARIVPTQHASNTAYHPYDRSALPACLQCCLPFLRSQFPPDVPLTPPSNWPNPQGRL</sequence>
<keyword evidence="2" id="KW-1185">Reference proteome</keyword>
<name>A0A9Q3PXE7_9BASI</name>
<organism evidence="1 2">
    <name type="scientific">Austropuccinia psidii MF-1</name>
    <dbReference type="NCBI Taxonomy" id="1389203"/>
    <lineage>
        <taxon>Eukaryota</taxon>
        <taxon>Fungi</taxon>
        <taxon>Dikarya</taxon>
        <taxon>Basidiomycota</taxon>
        <taxon>Pucciniomycotina</taxon>
        <taxon>Pucciniomycetes</taxon>
        <taxon>Pucciniales</taxon>
        <taxon>Sphaerophragmiaceae</taxon>
        <taxon>Austropuccinia</taxon>
    </lineage>
</organism>
<evidence type="ECO:0000313" key="1">
    <source>
        <dbReference type="EMBL" id="MBW0577653.1"/>
    </source>
</evidence>
<dbReference type="Proteomes" id="UP000765509">
    <property type="component" value="Unassembled WGS sequence"/>
</dbReference>
<dbReference type="EMBL" id="AVOT02101079">
    <property type="protein sequence ID" value="MBW0577653.1"/>
    <property type="molecule type" value="Genomic_DNA"/>
</dbReference>
<evidence type="ECO:0000313" key="2">
    <source>
        <dbReference type="Proteomes" id="UP000765509"/>
    </source>
</evidence>
<reference evidence="1" key="1">
    <citation type="submission" date="2021-03" db="EMBL/GenBank/DDBJ databases">
        <title>Draft genome sequence of rust myrtle Austropuccinia psidii MF-1, a brazilian biotype.</title>
        <authorList>
            <person name="Quecine M.C."/>
            <person name="Pachon D.M.R."/>
            <person name="Bonatelli M.L."/>
            <person name="Correr F.H."/>
            <person name="Franceschini L.M."/>
            <person name="Leite T.F."/>
            <person name="Margarido G.R.A."/>
            <person name="Almeida C.A."/>
            <person name="Ferrarezi J.A."/>
            <person name="Labate C.A."/>
        </authorList>
    </citation>
    <scope>NUCLEOTIDE SEQUENCE</scope>
    <source>
        <strain evidence="1">MF-1</strain>
    </source>
</reference>
<proteinExistence type="predicted"/>
<protein>
    <submittedName>
        <fullName evidence="1">Uncharacterized protein</fullName>
    </submittedName>
</protein>
<gene>
    <name evidence="1" type="ORF">O181_117368</name>
</gene>